<evidence type="ECO:0000259" key="2">
    <source>
        <dbReference type="PROSITE" id="PS51462"/>
    </source>
</evidence>
<sequence length="190" mass="21646">MENCARSSSELVHSEKWISLHKIYYKSHLNTTQIWESVERNTRHGEVDAVVIFAKLNYTDRTEVVLVKQYRPPLDKICIELPADKGETVEQAALRELQEETGFVGVVESVLPTMFSDPGITSANMKMVVCNVDMSKPENQIPVCNQEDSECIETFTCSIKNLFNFLRDQEKNGFAVDSRLFALAFGYQLK</sequence>
<dbReference type="OMA" id="KWEMVQR"/>
<evidence type="ECO:0000313" key="3">
    <source>
        <dbReference type="EMBL" id="EPZ32995.1"/>
    </source>
</evidence>
<dbReference type="HOGENOM" id="CLU_062658_0_1_1"/>
<keyword evidence="4" id="KW-1185">Reference proteome</keyword>
<protein>
    <submittedName>
        <fullName evidence="3">NUDIX hydrolase-like domain-containing protein</fullName>
    </submittedName>
</protein>
<dbReference type="CDD" id="cd18888">
    <property type="entry name" value="NUDIX_ADPRase_Nudt5"/>
    <property type="match status" value="1"/>
</dbReference>
<dbReference type="InterPro" id="IPR015797">
    <property type="entry name" value="NUDIX_hydrolase-like_dom_sf"/>
</dbReference>
<feature type="domain" description="Nudix hydrolase" evidence="2">
    <location>
        <begin position="43"/>
        <end position="180"/>
    </location>
</feature>
<evidence type="ECO:0000256" key="1">
    <source>
        <dbReference type="ARBA" id="ARBA00022801"/>
    </source>
</evidence>
<dbReference type="PROSITE" id="PS51462">
    <property type="entry name" value="NUDIX"/>
    <property type="match status" value="1"/>
</dbReference>
<dbReference type="Gene3D" id="3.90.79.10">
    <property type="entry name" value="Nucleoside Triphosphate Pyrophosphohydrolase"/>
    <property type="match status" value="1"/>
</dbReference>
<dbReference type="GO" id="GO:0019693">
    <property type="term" value="P:ribose phosphate metabolic process"/>
    <property type="evidence" value="ECO:0007669"/>
    <property type="project" value="EnsemblFungi"/>
</dbReference>
<dbReference type="GO" id="GO:0005634">
    <property type="term" value="C:nucleus"/>
    <property type="evidence" value="ECO:0007669"/>
    <property type="project" value="TreeGrafter"/>
</dbReference>
<dbReference type="Proteomes" id="UP000030755">
    <property type="component" value="Unassembled WGS sequence"/>
</dbReference>
<dbReference type="PANTHER" id="PTHR11839">
    <property type="entry name" value="UDP/ADP-SUGAR PYROPHOSPHATASE"/>
    <property type="match status" value="1"/>
</dbReference>
<keyword evidence="1 3" id="KW-0378">Hydrolase</keyword>
<gene>
    <name evidence="3" type="ORF">O9G_004409</name>
</gene>
<dbReference type="OrthoDB" id="10249920at2759"/>
<proteinExistence type="predicted"/>
<dbReference type="SUPFAM" id="SSF55811">
    <property type="entry name" value="Nudix"/>
    <property type="match status" value="1"/>
</dbReference>
<dbReference type="GO" id="GO:0005739">
    <property type="term" value="C:mitochondrion"/>
    <property type="evidence" value="ECO:0007669"/>
    <property type="project" value="EnsemblFungi"/>
</dbReference>
<reference evidence="3 4" key="1">
    <citation type="journal article" date="2013" name="Curr. Biol.">
        <title>Shared signatures of parasitism and phylogenomics unite Cryptomycota and microsporidia.</title>
        <authorList>
            <person name="James T.Y."/>
            <person name="Pelin A."/>
            <person name="Bonen L."/>
            <person name="Ahrendt S."/>
            <person name="Sain D."/>
            <person name="Corradi N."/>
            <person name="Stajich J.E."/>
        </authorList>
    </citation>
    <scope>NUCLEOTIDE SEQUENCE [LARGE SCALE GENOMIC DNA]</scope>
    <source>
        <strain evidence="3 4">CSF55</strain>
    </source>
</reference>
<name>A0A075AS38_ROZAC</name>
<dbReference type="GO" id="GO:0047631">
    <property type="term" value="F:ADP-ribose diphosphatase activity"/>
    <property type="evidence" value="ECO:0007669"/>
    <property type="project" value="EnsemblFungi"/>
</dbReference>
<dbReference type="PANTHER" id="PTHR11839:SF1">
    <property type="entry name" value="ADP-SUGAR PYROPHOSPHATASE"/>
    <property type="match status" value="1"/>
</dbReference>
<dbReference type="AlphaFoldDB" id="A0A075AS38"/>
<dbReference type="InterPro" id="IPR000086">
    <property type="entry name" value="NUDIX_hydrolase_dom"/>
</dbReference>
<dbReference type="GO" id="GO:0006753">
    <property type="term" value="P:nucleoside phosphate metabolic process"/>
    <property type="evidence" value="ECO:0007669"/>
    <property type="project" value="TreeGrafter"/>
</dbReference>
<evidence type="ECO:0000313" key="4">
    <source>
        <dbReference type="Proteomes" id="UP000030755"/>
    </source>
</evidence>
<dbReference type="EMBL" id="KE561089">
    <property type="protein sequence ID" value="EPZ32995.1"/>
    <property type="molecule type" value="Genomic_DNA"/>
</dbReference>
<dbReference type="Pfam" id="PF00293">
    <property type="entry name" value="NUDIX"/>
    <property type="match status" value="1"/>
</dbReference>
<accession>A0A075AS38</accession>
<organism evidence="3 4">
    <name type="scientific">Rozella allomycis (strain CSF55)</name>
    <dbReference type="NCBI Taxonomy" id="988480"/>
    <lineage>
        <taxon>Eukaryota</taxon>
        <taxon>Fungi</taxon>
        <taxon>Fungi incertae sedis</taxon>
        <taxon>Cryptomycota</taxon>
        <taxon>Cryptomycota incertae sedis</taxon>
        <taxon>Rozella</taxon>
    </lineage>
</organism>
<dbReference type="STRING" id="988480.A0A075AS38"/>